<comment type="caution">
    <text evidence="1">The sequence shown here is derived from an EMBL/GenBank/DDBJ whole genome shotgun (WGS) entry which is preliminary data.</text>
</comment>
<evidence type="ECO:0000313" key="1">
    <source>
        <dbReference type="EMBL" id="MCH5599227.1"/>
    </source>
</evidence>
<accession>A0ABS9SLG8</accession>
<dbReference type="EMBL" id="JAKWBL010000003">
    <property type="protein sequence ID" value="MCH5599227.1"/>
    <property type="molecule type" value="Genomic_DNA"/>
</dbReference>
<protein>
    <recommendedName>
        <fullName evidence="3">DUF4265 domain-containing protein</fullName>
    </recommendedName>
</protein>
<keyword evidence="2" id="KW-1185">Reference proteome</keyword>
<organism evidence="1 2">
    <name type="scientific">Niabella ginsengisoli</name>
    <dbReference type="NCBI Taxonomy" id="522298"/>
    <lineage>
        <taxon>Bacteria</taxon>
        <taxon>Pseudomonadati</taxon>
        <taxon>Bacteroidota</taxon>
        <taxon>Chitinophagia</taxon>
        <taxon>Chitinophagales</taxon>
        <taxon>Chitinophagaceae</taxon>
        <taxon>Niabella</taxon>
    </lineage>
</organism>
<sequence length="145" mass="16916">MFKIAVQFLNEDFVTDSKMDNYKPYFLDHDINKSDISNSGYFEYKHKDGDIVLLFIAHDGKFSLRYDYNILTTTNSSQPSYYSVFDPNHMNEIIDAGDENMIPLGSLVESNQAWAIICDFYQNPEEKSSRIQWLDAEEINWGDIE</sequence>
<dbReference type="RefSeq" id="WP_240830908.1">
    <property type="nucleotide sequence ID" value="NZ_JAKWBL010000003.1"/>
</dbReference>
<evidence type="ECO:0000313" key="2">
    <source>
        <dbReference type="Proteomes" id="UP001202248"/>
    </source>
</evidence>
<name>A0ABS9SLG8_9BACT</name>
<gene>
    <name evidence="1" type="ORF">MKP09_15585</name>
</gene>
<evidence type="ECO:0008006" key="3">
    <source>
        <dbReference type="Google" id="ProtNLM"/>
    </source>
</evidence>
<dbReference type="Proteomes" id="UP001202248">
    <property type="component" value="Unassembled WGS sequence"/>
</dbReference>
<proteinExistence type="predicted"/>
<reference evidence="1 2" key="1">
    <citation type="submission" date="2022-02" db="EMBL/GenBank/DDBJ databases">
        <authorList>
            <person name="Min J."/>
        </authorList>
    </citation>
    <scope>NUCLEOTIDE SEQUENCE [LARGE SCALE GENOMIC DNA]</scope>
    <source>
        <strain evidence="1 2">GR10-1</strain>
    </source>
</reference>